<dbReference type="GO" id="GO:0016787">
    <property type="term" value="F:hydrolase activity"/>
    <property type="evidence" value="ECO:0007669"/>
    <property type="project" value="UniProtKB-KW"/>
</dbReference>
<dbReference type="InterPro" id="IPR050266">
    <property type="entry name" value="AB_hydrolase_sf"/>
</dbReference>
<feature type="domain" description="AB hydrolase-1" evidence="1">
    <location>
        <begin position="37"/>
        <end position="286"/>
    </location>
</feature>
<dbReference type="InterPro" id="IPR029058">
    <property type="entry name" value="AB_hydrolase_fold"/>
</dbReference>
<proteinExistence type="predicted"/>
<dbReference type="InterPro" id="IPR000073">
    <property type="entry name" value="AB_hydrolase_1"/>
</dbReference>
<accession>A0ABP9GQB6</accession>
<dbReference type="SUPFAM" id="SSF53474">
    <property type="entry name" value="alpha/beta-Hydrolases"/>
    <property type="match status" value="1"/>
</dbReference>
<evidence type="ECO:0000313" key="3">
    <source>
        <dbReference type="Proteomes" id="UP001500466"/>
    </source>
</evidence>
<sequence>MMPRSNCSPAPGSFVRVDGTVLHVVQDGAGPTVLVTSGLACAWFDWDTTVPLLAPHGRVVRFDRPGLGLSAPDPRPPTLYGETERLRAVAEAVGAPGPYVIVAHSYAGFHAEAFARLHPEHTAGVVLVDASAEPAARARPAPAARLALARAIGGTFRLTGLSRPVGPALRRLAVRGFSRRGRDAGDPEWTRRSYASGRFLTAAFTENTTYLDQAAELLRLRDRTVFPDVPLRVLAAGGGREPDAVKARWLDRQRTLAALAPRGRCDVVEDAAHMLMIDRPDAVAAAVRDVLAEA</sequence>
<evidence type="ECO:0000313" key="2">
    <source>
        <dbReference type="EMBL" id="GAA4949659.1"/>
    </source>
</evidence>
<evidence type="ECO:0000259" key="1">
    <source>
        <dbReference type="Pfam" id="PF12697"/>
    </source>
</evidence>
<dbReference type="Pfam" id="PF12697">
    <property type="entry name" value="Abhydrolase_6"/>
    <property type="match status" value="1"/>
</dbReference>
<reference evidence="3" key="1">
    <citation type="journal article" date="2019" name="Int. J. Syst. Evol. Microbiol.">
        <title>The Global Catalogue of Microorganisms (GCM) 10K type strain sequencing project: providing services to taxonomists for standard genome sequencing and annotation.</title>
        <authorList>
            <consortium name="The Broad Institute Genomics Platform"/>
            <consortium name="The Broad Institute Genome Sequencing Center for Infectious Disease"/>
            <person name="Wu L."/>
            <person name="Ma J."/>
        </authorList>
    </citation>
    <scope>NUCLEOTIDE SEQUENCE [LARGE SCALE GENOMIC DNA]</scope>
    <source>
        <strain evidence="3">JCM 17986</strain>
    </source>
</reference>
<dbReference type="PANTHER" id="PTHR43798">
    <property type="entry name" value="MONOACYLGLYCEROL LIPASE"/>
    <property type="match status" value="1"/>
</dbReference>
<dbReference type="EMBL" id="BAABHS010000002">
    <property type="protein sequence ID" value="GAA4949659.1"/>
    <property type="molecule type" value="Genomic_DNA"/>
</dbReference>
<dbReference type="Proteomes" id="UP001500466">
    <property type="component" value="Unassembled WGS sequence"/>
</dbReference>
<organism evidence="2 3">
    <name type="scientific">Yinghuangia aomiensis</name>
    <dbReference type="NCBI Taxonomy" id="676205"/>
    <lineage>
        <taxon>Bacteria</taxon>
        <taxon>Bacillati</taxon>
        <taxon>Actinomycetota</taxon>
        <taxon>Actinomycetes</taxon>
        <taxon>Kitasatosporales</taxon>
        <taxon>Streptomycetaceae</taxon>
        <taxon>Yinghuangia</taxon>
    </lineage>
</organism>
<dbReference type="PANTHER" id="PTHR43798:SF5">
    <property type="entry name" value="MONOACYLGLYCEROL LIPASE ABHD6"/>
    <property type="match status" value="1"/>
</dbReference>
<comment type="caution">
    <text evidence="2">The sequence shown here is derived from an EMBL/GenBank/DDBJ whole genome shotgun (WGS) entry which is preliminary data.</text>
</comment>
<keyword evidence="3" id="KW-1185">Reference proteome</keyword>
<gene>
    <name evidence="2" type="ORF">GCM10023205_07730</name>
</gene>
<keyword evidence="2" id="KW-0378">Hydrolase</keyword>
<name>A0ABP9GQB6_9ACTN</name>
<dbReference type="Gene3D" id="3.40.50.1820">
    <property type="entry name" value="alpha/beta hydrolase"/>
    <property type="match status" value="1"/>
</dbReference>
<protein>
    <submittedName>
        <fullName evidence="2">Alpha/beta hydrolase</fullName>
    </submittedName>
</protein>